<reference evidence="2" key="2">
    <citation type="submission" date="2024-04" db="EMBL/GenBank/DDBJ databases">
        <authorList>
            <person name="Chen Y."/>
            <person name="Shah S."/>
            <person name="Dougan E. K."/>
            <person name="Thang M."/>
            <person name="Chan C."/>
        </authorList>
    </citation>
    <scope>NUCLEOTIDE SEQUENCE [LARGE SCALE GENOMIC DNA]</scope>
</reference>
<dbReference type="AlphaFoldDB" id="A0A9P1DL56"/>
<sequence length="129" mass="14669">MTKKENSWKGFSTRSMQRAAQGIAGGDFPDRQTQIMTLVDSRLARHVFGDKKIDWPTFLEHMCEMGCQGHPSVTRVRNPEGVCLARCRRTALNFHGWLSETPSEMEVERRKVVDALEAEVVAWRSGIGY</sequence>
<protein>
    <submittedName>
        <fullName evidence="1">Uncharacterized protein</fullName>
    </submittedName>
</protein>
<dbReference type="EMBL" id="CAMXCT010005346">
    <property type="protein sequence ID" value="CAI4012113.1"/>
    <property type="molecule type" value="Genomic_DNA"/>
</dbReference>
<dbReference type="Proteomes" id="UP001152797">
    <property type="component" value="Unassembled WGS sequence"/>
</dbReference>
<evidence type="ECO:0000313" key="3">
    <source>
        <dbReference type="Proteomes" id="UP001152797"/>
    </source>
</evidence>
<gene>
    <name evidence="1" type="ORF">C1SCF055_LOCUS37210</name>
</gene>
<evidence type="ECO:0000313" key="1">
    <source>
        <dbReference type="EMBL" id="CAI4012113.1"/>
    </source>
</evidence>
<dbReference type="EMBL" id="CAMXCT030005346">
    <property type="protein sequence ID" value="CAL4799425.1"/>
    <property type="molecule type" value="Genomic_DNA"/>
</dbReference>
<comment type="caution">
    <text evidence="1">The sequence shown here is derived from an EMBL/GenBank/DDBJ whole genome shotgun (WGS) entry which is preliminary data.</text>
</comment>
<evidence type="ECO:0000313" key="2">
    <source>
        <dbReference type="EMBL" id="CAL1165488.1"/>
    </source>
</evidence>
<accession>A0A9P1DL56</accession>
<reference evidence="1" key="1">
    <citation type="submission" date="2022-10" db="EMBL/GenBank/DDBJ databases">
        <authorList>
            <person name="Chen Y."/>
            <person name="Dougan E. K."/>
            <person name="Chan C."/>
            <person name="Rhodes N."/>
            <person name="Thang M."/>
        </authorList>
    </citation>
    <scope>NUCLEOTIDE SEQUENCE</scope>
</reference>
<name>A0A9P1DL56_9DINO</name>
<dbReference type="EMBL" id="CAMXCT020005346">
    <property type="protein sequence ID" value="CAL1165488.1"/>
    <property type="molecule type" value="Genomic_DNA"/>
</dbReference>
<organism evidence="1">
    <name type="scientific">Cladocopium goreaui</name>
    <dbReference type="NCBI Taxonomy" id="2562237"/>
    <lineage>
        <taxon>Eukaryota</taxon>
        <taxon>Sar</taxon>
        <taxon>Alveolata</taxon>
        <taxon>Dinophyceae</taxon>
        <taxon>Suessiales</taxon>
        <taxon>Symbiodiniaceae</taxon>
        <taxon>Cladocopium</taxon>
    </lineage>
</organism>
<proteinExistence type="predicted"/>
<keyword evidence="3" id="KW-1185">Reference proteome</keyword>